<dbReference type="Proteomes" id="UP001281761">
    <property type="component" value="Unassembled WGS sequence"/>
</dbReference>
<dbReference type="EMBL" id="JARBJD010000232">
    <property type="protein sequence ID" value="KAK2946275.1"/>
    <property type="molecule type" value="Genomic_DNA"/>
</dbReference>
<protein>
    <submittedName>
        <fullName evidence="2">Uncharacterized protein</fullName>
    </submittedName>
</protein>
<comment type="caution">
    <text evidence="2">The sequence shown here is derived from an EMBL/GenBank/DDBJ whole genome shotgun (WGS) entry which is preliminary data.</text>
</comment>
<reference evidence="2 3" key="1">
    <citation type="journal article" date="2022" name="bioRxiv">
        <title>Genomics of Preaxostyla Flagellates Illuminates Evolutionary Transitions and the Path Towards Mitochondrial Loss.</title>
        <authorList>
            <person name="Novak L.V.F."/>
            <person name="Treitli S.C."/>
            <person name="Pyrih J."/>
            <person name="Halakuc P."/>
            <person name="Pipaliya S.V."/>
            <person name="Vacek V."/>
            <person name="Brzon O."/>
            <person name="Soukal P."/>
            <person name="Eme L."/>
            <person name="Dacks J.B."/>
            <person name="Karnkowska A."/>
            <person name="Elias M."/>
            <person name="Hampl V."/>
        </authorList>
    </citation>
    <scope>NUCLEOTIDE SEQUENCE [LARGE SCALE GENOMIC DNA]</scope>
    <source>
        <strain evidence="2">NAU3</strain>
        <tissue evidence="2">Gut</tissue>
    </source>
</reference>
<accession>A0ABQ9X3K4</accession>
<evidence type="ECO:0000313" key="2">
    <source>
        <dbReference type="EMBL" id="KAK2946275.1"/>
    </source>
</evidence>
<sequence>MVALVEHFVASGDLILPNSSPADHSLYFAECFRRHDKTNSLLSNPNLPNNIVSLFTDFVLRPNNHSSFVVSDHSFLRGVDVDHSAQLLDVVTKFNGIHSLEILTAACCDWGEWVTTLEMVDRGVESLSDLSFLQSPCFRRTLFSLQTKHQHRANTPQIEEKSGTESSSDEISTFITRLPTEIEATWNLMTASSSESSASISTQSALPSSLKSGSRTLISDWSVFRAKSVAPHSRQILLTIHLLLTRPHPTSFAWNLRQSRPSYSDENAPFQPSPRFIDQNEKFSVSLFDEADDTKLLASLRRCRAVVAATNSTACIPDIHTFRSHLISGLHSSNPHVIYECSILFFILADFLPTADDPRDSQFLSLQKAFRDGSYWEKVTLLNLWGSWLFQEDSGRGRHMKETDFDFNGLLNADLTDTHLFDVACSFLGHLITRNVALMPQSWQLDFLLQFERRHQMMLRLSSDPSPSSGQKRSQHPRIQLATSLGSLLSLICGCDFPSALTEQITTDLSSSPHPFSLQVNQAYFLNHTSIAPNHRHSFIPMDLMFERYLRSDPDAFLRSWPDISSCSSRKFLLLPLVGLYSLLLRCPKLNLTPIALHHFLRVIFETGLDAIRLHVYALIDTLLSPPHLVRDTSDMWVRFLAFFDYFGGLTAPFGACSSLAKVFKMLSPFGSHPKQIEMSSLRNVGDLIVSLHWLTIPAHFDSPLLCHLPSLAAARRGVLQTLSSHSGIPSLVTTITTDPFSNDQRATQRQGLSFNDQLTLLSRSVRSLASASFTPSKFRLNVGVIFTSRLLLPSPALVSVAFEFFHRFVSVSPDAVRIELVKQGLLDRVVVAVSNSSFLVDFEKGVAMVGILLGSIRRDDQKRRMNLVDFSSLF</sequence>
<name>A0ABQ9X3K4_9EUKA</name>
<organism evidence="2 3">
    <name type="scientific">Blattamonas nauphoetae</name>
    <dbReference type="NCBI Taxonomy" id="2049346"/>
    <lineage>
        <taxon>Eukaryota</taxon>
        <taxon>Metamonada</taxon>
        <taxon>Preaxostyla</taxon>
        <taxon>Oxymonadida</taxon>
        <taxon>Blattamonas</taxon>
    </lineage>
</organism>
<feature type="region of interest" description="Disordered" evidence="1">
    <location>
        <begin position="149"/>
        <end position="169"/>
    </location>
</feature>
<evidence type="ECO:0000256" key="1">
    <source>
        <dbReference type="SAM" id="MobiDB-lite"/>
    </source>
</evidence>
<keyword evidence="3" id="KW-1185">Reference proteome</keyword>
<evidence type="ECO:0000313" key="3">
    <source>
        <dbReference type="Proteomes" id="UP001281761"/>
    </source>
</evidence>
<proteinExistence type="predicted"/>
<gene>
    <name evidence="2" type="ORF">BLNAU_18796</name>
</gene>